<keyword evidence="5" id="KW-1185">Reference proteome</keyword>
<dbReference type="InterPro" id="IPR036875">
    <property type="entry name" value="Znf_CCHC_sf"/>
</dbReference>
<feature type="region of interest" description="Disordered" evidence="2">
    <location>
        <begin position="230"/>
        <end position="267"/>
    </location>
</feature>
<keyword evidence="1" id="KW-0862">Zinc</keyword>
<feature type="region of interest" description="Disordered" evidence="2">
    <location>
        <begin position="321"/>
        <end position="342"/>
    </location>
</feature>
<evidence type="ECO:0000313" key="5">
    <source>
        <dbReference type="Proteomes" id="UP000494165"/>
    </source>
</evidence>
<evidence type="ECO:0000313" key="4">
    <source>
        <dbReference type="EMBL" id="CAB3388103.1"/>
    </source>
</evidence>
<protein>
    <recommendedName>
        <fullName evidence="3">CCHC-type domain-containing protein</fullName>
    </recommendedName>
</protein>
<dbReference type="Proteomes" id="UP000494165">
    <property type="component" value="Unassembled WGS sequence"/>
</dbReference>
<dbReference type="InterPro" id="IPR001878">
    <property type="entry name" value="Znf_CCHC"/>
</dbReference>
<dbReference type="SMART" id="SM00343">
    <property type="entry name" value="ZnF_C2HC"/>
    <property type="match status" value="3"/>
</dbReference>
<evidence type="ECO:0000256" key="2">
    <source>
        <dbReference type="SAM" id="MobiDB-lite"/>
    </source>
</evidence>
<sequence>MDQELNVEGVETPQLAAMTAASPAQGAWLAPPAPTIQAHVREFGEDHETTVDDFIRSVARLQHLYPSHYPEEQLIRTAIGHLSGEAYDHIVSLPGYEKLSLEELGDILRRQFELGDDYDEAAEAFHSMKKSGSETLQEFRVRITKKAKLVMRLRPTEEGENEAYRKKKLNRLIKTQFLRGLPDSVRKMLIGREQDDFESLIKIIEKYLKFEEKEKIQTNAVLLNMGQQMEKAHQQPAQGNFGPPRAHAGEQPAGQQQMKTRGGDRRGPRCFNCGRMGHVRANCRARRKCSYCGSETHPVWQCDQIICSKCMKTGHTPAKCEAQQQNPDQAAVVTSPKSKNEC</sequence>
<accession>A0A8S1E584</accession>
<keyword evidence="1" id="KW-0479">Metal-binding</keyword>
<comment type="caution">
    <text evidence="4">The sequence shown here is derived from an EMBL/GenBank/DDBJ whole genome shotgun (WGS) entry which is preliminary data.</text>
</comment>
<dbReference type="SUPFAM" id="SSF57756">
    <property type="entry name" value="Retrovirus zinc finger-like domains"/>
    <property type="match status" value="1"/>
</dbReference>
<organism evidence="4 5">
    <name type="scientific">Cloeon dipterum</name>
    <dbReference type="NCBI Taxonomy" id="197152"/>
    <lineage>
        <taxon>Eukaryota</taxon>
        <taxon>Metazoa</taxon>
        <taxon>Ecdysozoa</taxon>
        <taxon>Arthropoda</taxon>
        <taxon>Hexapoda</taxon>
        <taxon>Insecta</taxon>
        <taxon>Pterygota</taxon>
        <taxon>Palaeoptera</taxon>
        <taxon>Ephemeroptera</taxon>
        <taxon>Pisciforma</taxon>
        <taxon>Baetidae</taxon>
        <taxon>Cloeon</taxon>
    </lineage>
</organism>
<name>A0A8S1E584_9INSE</name>
<reference evidence="4 5" key="1">
    <citation type="submission" date="2020-04" db="EMBL/GenBank/DDBJ databases">
        <authorList>
            <person name="Alioto T."/>
            <person name="Alioto T."/>
            <person name="Gomez Garrido J."/>
        </authorList>
    </citation>
    <scope>NUCLEOTIDE SEQUENCE [LARGE SCALE GENOMIC DNA]</scope>
</reference>
<dbReference type="OrthoDB" id="7482440at2759"/>
<dbReference type="PROSITE" id="PS50158">
    <property type="entry name" value="ZF_CCHC"/>
    <property type="match status" value="1"/>
</dbReference>
<dbReference type="AlphaFoldDB" id="A0A8S1E584"/>
<dbReference type="GO" id="GO:0003676">
    <property type="term" value="F:nucleic acid binding"/>
    <property type="evidence" value="ECO:0007669"/>
    <property type="project" value="InterPro"/>
</dbReference>
<dbReference type="EMBL" id="CADEPI010000693">
    <property type="protein sequence ID" value="CAB3388103.1"/>
    <property type="molecule type" value="Genomic_DNA"/>
</dbReference>
<proteinExistence type="predicted"/>
<gene>
    <name evidence="4" type="ORF">CLODIP_2_CD15325</name>
</gene>
<evidence type="ECO:0000256" key="1">
    <source>
        <dbReference type="PROSITE-ProRule" id="PRU00047"/>
    </source>
</evidence>
<dbReference type="Pfam" id="PF00098">
    <property type="entry name" value="zf-CCHC"/>
    <property type="match status" value="1"/>
</dbReference>
<dbReference type="Gene3D" id="4.10.60.10">
    <property type="entry name" value="Zinc finger, CCHC-type"/>
    <property type="match status" value="1"/>
</dbReference>
<evidence type="ECO:0000259" key="3">
    <source>
        <dbReference type="PROSITE" id="PS50158"/>
    </source>
</evidence>
<keyword evidence="1" id="KW-0863">Zinc-finger</keyword>
<feature type="domain" description="CCHC-type" evidence="3">
    <location>
        <begin position="269"/>
        <end position="284"/>
    </location>
</feature>
<dbReference type="GO" id="GO:0008270">
    <property type="term" value="F:zinc ion binding"/>
    <property type="evidence" value="ECO:0007669"/>
    <property type="project" value="UniProtKB-KW"/>
</dbReference>